<evidence type="ECO:0000259" key="1">
    <source>
        <dbReference type="Pfam" id="PF04480"/>
    </source>
</evidence>
<dbReference type="AlphaFoldDB" id="A0A087E417"/>
<dbReference type="InterPro" id="IPR007569">
    <property type="entry name" value="DUF559"/>
</dbReference>
<name>A0A087E417_9BIFI</name>
<dbReference type="Proteomes" id="UP000029055">
    <property type="component" value="Unassembled WGS sequence"/>
</dbReference>
<dbReference type="eggNOG" id="COG2852">
    <property type="taxonomic scope" value="Bacteria"/>
</dbReference>
<proteinExistence type="predicted"/>
<sequence>MSKLQAFDHITVIRMTRPGNLPYDANMQTTSRSTFFTLDEAQRLANEQHLACAEAARRTKRTLIFSHITLLRLCGMSVNVPSSLNNKLLHVTTNSTAQLLHMRGIQSHLWTKTMTHTQFGDNIAGVSIEQAVCQMATYCDRDSLVMIMDWLTCGNPNLKQTNHGALEEFIYGIGRFPGVRVCKEALSLSVEGTDSPQETELRLGFPVAGLPSPEVNPLIIDTIESNQFQVDMAYLEQQVIIEYDGAYHYTRDRWTYDVYKRNRLQSLGWKVFTATKEVFATETTLHHFVMMVADAFVQADKAIHQFGHPNW</sequence>
<keyword evidence="3" id="KW-1185">Reference proteome</keyword>
<evidence type="ECO:0000313" key="3">
    <source>
        <dbReference type="Proteomes" id="UP000029055"/>
    </source>
</evidence>
<protein>
    <recommendedName>
        <fullName evidence="1">DUF559 domain-containing protein</fullName>
    </recommendedName>
</protein>
<dbReference type="EMBL" id="JGZR01000008">
    <property type="protein sequence ID" value="KFJ02518.1"/>
    <property type="molecule type" value="Genomic_DNA"/>
</dbReference>
<dbReference type="Gene3D" id="3.40.960.10">
    <property type="entry name" value="VSR Endonuclease"/>
    <property type="match status" value="1"/>
</dbReference>
<accession>A0A087E417</accession>
<feature type="domain" description="DUF559" evidence="1">
    <location>
        <begin position="227"/>
        <end position="275"/>
    </location>
</feature>
<reference evidence="2 3" key="1">
    <citation type="submission" date="2014-03" db="EMBL/GenBank/DDBJ databases">
        <title>Genomics of Bifidobacteria.</title>
        <authorList>
            <person name="Ventura M."/>
            <person name="Milani C."/>
            <person name="Lugli G.A."/>
        </authorList>
    </citation>
    <scope>NUCLEOTIDE SEQUENCE [LARGE SCALE GENOMIC DNA]</scope>
    <source>
        <strain evidence="2 3">LMG 11597</strain>
    </source>
</reference>
<dbReference type="STRING" id="77635.BISU_1718"/>
<evidence type="ECO:0000313" key="2">
    <source>
        <dbReference type="EMBL" id="KFJ02518.1"/>
    </source>
</evidence>
<comment type="caution">
    <text evidence="2">The sequence shown here is derived from an EMBL/GenBank/DDBJ whole genome shotgun (WGS) entry which is preliminary data.</text>
</comment>
<organism evidence="2 3">
    <name type="scientific">Bifidobacterium subtile</name>
    <dbReference type="NCBI Taxonomy" id="77635"/>
    <lineage>
        <taxon>Bacteria</taxon>
        <taxon>Bacillati</taxon>
        <taxon>Actinomycetota</taxon>
        <taxon>Actinomycetes</taxon>
        <taxon>Bifidobacteriales</taxon>
        <taxon>Bifidobacteriaceae</taxon>
        <taxon>Bifidobacterium</taxon>
    </lineage>
</organism>
<gene>
    <name evidence="2" type="ORF">BISU_1718</name>
</gene>
<dbReference type="Pfam" id="PF04480">
    <property type="entry name" value="DUF559"/>
    <property type="match status" value="1"/>
</dbReference>